<organism evidence="1 2">
    <name type="scientific">Paramecium sonneborni</name>
    <dbReference type="NCBI Taxonomy" id="65129"/>
    <lineage>
        <taxon>Eukaryota</taxon>
        <taxon>Sar</taxon>
        <taxon>Alveolata</taxon>
        <taxon>Ciliophora</taxon>
        <taxon>Intramacronucleata</taxon>
        <taxon>Oligohymenophorea</taxon>
        <taxon>Peniculida</taxon>
        <taxon>Parameciidae</taxon>
        <taxon>Paramecium</taxon>
    </lineage>
</organism>
<dbReference type="AlphaFoldDB" id="A0A8S1M567"/>
<proteinExistence type="predicted"/>
<comment type="caution">
    <text evidence="1">The sequence shown here is derived from an EMBL/GenBank/DDBJ whole genome shotgun (WGS) entry which is preliminary data.</text>
</comment>
<gene>
    <name evidence="1" type="ORF">PSON_ATCC_30995.1.T0310204</name>
</gene>
<name>A0A8S1M567_9CILI</name>
<accession>A0A8S1M567</accession>
<dbReference type="Proteomes" id="UP000692954">
    <property type="component" value="Unassembled WGS sequence"/>
</dbReference>
<sequence>MDFYEFTVCLIKLQYKKSELCQLVEHKNNSAEFINVKGYIVQSKMKSLINELLW</sequence>
<keyword evidence="2" id="KW-1185">Reference proteome</keyword>
<protein>
    <submittedName>
        <fullName evidence="1">Uncharacterized protein</fullName>
    </submittedName>
</protein>
<dbReference type="EMBL" id="CAJJDN010000031">
    <property type="protein sequence ID" value="CAD8073912.1"/>
    <property type="molecule type" value="Genomic_DNA"/>
</dbReference>
<evidence type="ECO:0000313" key="2">
    <source>
        <dbReference type="Proteomes" id="UP000692954"/>
    </source>
</evidence>
<dbReference type="OrthoDB" id="284135at2759"/>
<reference evidence="1" key="1">
    <citation type="submission" date="2021-01" db="EMBL/GenBank/DDBJ databases">
        <authorList>
            <consortium name="Genoscope - CEA"/>
            <person name="William W."/>
        </authorList>
    </citation>
    <scope>NUCLEOTIDE SEQUENCE</scope>
</reference>
<evidence type="ECO:0000313" key="1">
    <source>
        <dbReference type="EMBL" id="CAD8073912.1"/>
    </source>
</evidence>